<evidence type="ECO:0000313" key="1">
    <source>
        <dbReference type="EMBL" id="KAK1932947.1"/>
    </source>
</evidence>
<gene>
    <name evidence="1" type="ORF">X943_001549</name>
</gene>
<name>A0AAD9LEL9_BABDI</name>
<dbReference type="EMBL" id="JAHBMH010000073">
    <property type="protein sequence ID" value="KAK1932947.1"/>
    <property type="molecule type" value="Genomic_DNA"/>
</dbReference>
<comment type="caution">
    <text evidence="1">The sequence shown here is derived from an EMBL/GenBank/DDBJ whole genome shotgun (WGS) entry which is preliminary data.</text>
</comment>
<proteinExistence type="predicted"/>
<reference evidence="1" key="1">
    <citation type="journal article" date="2014" name="Nucleic Acids Res.">
        <title>The evolutionary dynamics of variant antigen genes in Babesia reveal a history of genomic innovation underlying host-parasite interaction.</title>
        <authorList>
            <person name="Jackson A.P."/>
            <person name="Otto T.D."/>
            <person name="Darby A."/>
            <person name="Ramaprasad A."/>
            <person name="Xia D."/>
            <person name="Echaide I.E."/>
            <person name="Farber M."/>
            <person name="Gahlot S."/>
            <person name="Gamble J."/>
            <person name="Gupta D."/>
            <person name="Gupta Y."/>
            <person name="Jackson L."/>
            <person name="Malandrin L."/>
            <person name="Malas T.B."/>
            <person name="Moussa E."/>
            <person name="Nair M."/>
            <person name="Reid A.J."/>
            <person name="Sanders M."/>
            <person name="Sharma J."/>
            <person name="Tracey A."/>
            <person name="Quail M.A."/>
            <person name="Weir W."/>
            <person name="Wastling J.M."/>
            <person name="Hall N."/>
            <person name="Willadsen P."/>
            <person name="Lingelbach K."/>
            <person name="Shiels B."/>
            <person name="Tait A."/>
            <person name="Berriman M."/>
            <person name="Allred D.R."/>
            <person name="Pain A."/>
        </authorList>
    </citation>
    <scope>NUCLEOTIDE SEQUENCE</scope>
    <source>
        <strain evidence="1">1802A</strain>
    </source>
</reference>
<accession>A0AAD9LEL9</accession>
<protein>
    <submittedName>
        <fullName evidence="1">Uncharacterized protein</fullName>
    </submittedName>
</protein>
<sequence length="193" mass="22071">MSSKIWKEYVHHRIEILEGTSDKAPEAGDTNRESEELSDLLEVEQQSWCQTVDRCIAYTFESYCKLVLCGALQHTNTSKALVITPESIKSSIKQLFNLSPESAGPPHDCERCFGCYNRHVQWYNRIGHRIYDLPGRCRRNLSYSRHQVVPCKLRPLDSMNEDVGATTVDLSKYEYVAPLHKSADISLNQVFST</sequence>
<dbReference type="AlphaFoldDB" id="A0AAD9LEL9"/>
<evidence type="ECO:0000313" key="2">
    <source>
        <dbReference type="Proteomes" id="UP001195914"/>
    </source>
</evidence>
<keyword evidence="2" id="KW-1185">Reference proteome</keyword>
<reference evidence="1" key="2">
    <citation type="submission" date="2021-05" db="EMBL/GenBank/DDBJ databases">
        <authorList>
            <person name="Pain A."/>
        </authorList>
    </citation>
    <scope>NUCLEOTIDE SEQUENCE</scope>
    <source>
        <strain evidence="1">1802A</strain>
    </source>
</reference>
<dbReference type="Proteomes" id="UP001195914">
    <property type="component" value="Unassembled WGS sequence"/>
</dbReference>
<organism evidence="1 2">
    <name type="scientific">Babesia divergens</name>
    <dbReference type="NCBI Taxonomy" id="32595"/>
    <lineage>
        <taxon>Eukaryota</taxon>
        <taxon>Sar</taxon>
        <taxon>Alveolata</taxon>
        <taxon>Apicomplexa</taxon>
        <taxon>Aconoidasida</taxon>
        <taxon>Piroplasmida</taxon>
        <taxon>Babesiidae</taxon>
        <taxon>Babesia</taxon>
    </lineage>
</organism>